<dbReference type="AlphaFoldDB" id="A0A0G0P7U6"/>
<keyword evidence="1" id="KW-1133">Transmembrane helix</keyword>
<proteinExistence type="predicted"/>
<keyword evidence="1" id="KW-0812">Transmembrane</keyword>
<protein>
    <submittedName>
        <fullName evidence="2">Uncharacterized protein</fullName>
    </submittedName>
</protein>
<feature type="transmembrane region" description="Helical" evidence="1">
    <location>
        <begin position="7"/>
        <end position="29"/>
    </location>
</feature>
<dbReference type="EMBL" id="LBVV01000012">
    <property type="protein sequence ID" value="KKQ94174.1"/>
    <property type="molecule type" value="Genomic_DNA"/>
</dbReference>
<sequence length="67" mass="7057">MKWFGIIVRIIFSFFGIGFILIGVAAVFGSPLVGFTIAAIGIEVIGIASACFGTFILVSAVRGNFEI</sequence>
<organism evidence="2 3">
    <name type="scientific">candidate division CPR2 bacterium GW2011_GWC2_39_10</name>
    <dbReference type="NCBI Taxonomy" id="1618345"/>
    <lineage>
        <taxon>Bacteria</taxon>
        <taxon>Bacteria division CPR2</taxon>
    </lineage>
</organism>
<feature type="transmembrane region" description="Helical" evidence="1">
    <location>
        <begin position="35"/>
        <end position="61"/>
    </location>
</feature>
<name>A0A0G0P7U6_UNCC2</name>
<evidence type="ECO:0000313" key="2">
    <source>
        <dbReference type="EMBL" id="KKQ94174.1"/>
    </source>
</evidence>
<dbReference type="Proteomes" id="UP000034207">
    <property type="component" value="Unassembled WGS sequence"/>
</dbReference>
<keyword evidence="1" id="KW-0472">Membrane</keyword>
<comment type="caution">
    <text evidence="2">The sequence shown here is derived from an EMBL/GenBank/DDBJ whole genome shotgun (WGS) entry which is preliminary data.</text>
</comment>
<gene>
    <name evidence="2" type="ORF">UT18_C0012G0026</name>
</gene>
<dbReference type="STRING" id="1618345.UT18_C0012G0026"/>
<evidence type="ECO:0000256" key="1">
    <source>
        <dbReference type="SAM" id="Phobius"/>
    </source>
</evidence>
<accession>A0A0G0P7U6</accession>
<reference evidence="2 3" key="1">
    <citation type="journal article" date="2015" name="Nature">
        <title>rRNA introns, odd ribosomes, and small enigmatic genomes across a large radiation of phyla.</title>
        <authorList>
            <person name="Brown C.T."/>
            <person name="Hug L.A."/>
            <person name="Thomas B.C."/>
            <person name="Sharon I."/>
            <person name="Castelle C.J."/>
            <person name="Singh A."/>
            <person name="Wilkins M.J."/>
            <person name="Williams K.H."/>
            <person name="Banfield J.F."/>
        </authorList>
    </citation>
    <scope>NUCLEOTIDE SEQUENCE [LARGE SCALE GENOMIC DNA]</scope>
</reference>
<evidence type="ECO:0000313" key="3">
    <source>
        <dbReference type="Proteomes" id="UP000034207"/>
    </source>
</evidence>